<proteinExistence type="predicted"/>
<dbReference type="Proteomes" id="UP000782901">
    <property type="component" value="Unassembled WGS sequence"/>
</dbReference>
<dbReference type="RefSeq" id="WP_237933718.1">
    <property type="nucleotide sequence ID" value="NZ_JAKNEN010000024.1"/>
</dbReference>
<protein>
    <submittedName>
        <fullName evidence="1">Uncharacterized protein</fullName>
    </submittedName>
</protein>
<reference evidence="1" key="1">
    <citation type="submission" date="2021-02" db="EMBL/GenBank/DDBJ databases">
        <title>Infant gut strain persistence is associated with maternal origin, phylogeny, and functional potential including surface adhesion and iron acquisition.</title>
        <authorList>
            <person name="Lou Y.C."/>
        </authorList>
    </citation>
    <scope>NUCLEOTIDE SEQUENCE</scope>
    <source>
        <strain evidence="1">L3_082_243G1_dasL3_082_243G1_maxbin2.maxbin.015s ta_sub</strain>
    </source>
</reference>
<accession>A0A139JVE4</accession>
<dbReference type="EMBL" id="JAGZEE010000024">
    <property type="protein sequence ID" value="MBS5412248.1"/>
    <property type="molecule type" value="Genomic_DNA"/>
</dbReference>
<comment type="caution">
    <text evidence="1">The sequence shown here is derived from an EMBL/GenBank/DDBJ whole genome shotgun (WGS) entry which is preliminary data.</text>
</comment>
<organism evidence="1 2">
    <name type="scientific">Bacteroides thetaiotaomicron</name>
    <dbReference type="NCBI Taxonomy" id="818"/>
    <lineage>
        <taxon>Bacteria</taxon>
        <taxon>Pseudomonadati</taxon>
        <taxon>Bacteroidota</taxon>
        <taxon>Bacteroidia</taxon>
        <taxon>Bacteroidales</taxon>
        <taxon>Bacteroidaceae</taxon>
        <taxon>Bacteroides</taxon>
    </lineage>
</organism>
<sequence length="45" mass="5248">MIEVLEFIFQDFWHWLGTICLLAVIAECGPLIKINIGTKKEEEKK</sequence>
<evidence type="ECO:0000313" key="2">
    <source>
        <dbReference type="Proteomes" id="UP000782901"/>
    </source>
</evidence>
<dbReference type="AlphaFoldDB" id="A0A139JVE4"/>
<evidence type="ECO:0000313" key="1">
    <source>
        <dbReference type="EMBL" id="MBS5412248.1"/>
    </source>
</evidence>
<name>A0A139JVE4_BACT4</name>
<gene>
    <name evidence="1" type="ORF">KHY35_16320</name>
</gene>